<feature type="domain" description="YCII-related" evidence="2">
    <location>
        <begin position="1"/>
        <end position="87"/>
    </location>
</feature>
<proteinExistence type="inferred from homology"/>
<dbReference type="InterPro" id="IPR051807">
    <property type="entry name" value="Sec-metab_biosynth-assoc"/>
</dbReference>
<dbReference type="Pfam" id="PF03795">
    <property type="entry name" value="YCII"/>
    <property type="match status" value="1"/>
</dbReference>
<protein>
    <recommendedName>
        <fullName evidence="2">YCII-related domain-containing protein</fullName>
    </recommendedName>
</protein>
<dbReference type="Gene3D" id="3.30.70.1060">
    <property type="entry name" value="Dimeric alpha+beta barrel"/>
    <property type="match status" value="1"/>
</dbReference>
<sequence>MIWAIYCTDVPESRPLRDEHRLAHRAYLKLYAERIFFSGPLWDDACYDQIGSLFLIDLNGRPEAEAFLAEEPYTVNGVFASIRVTPMTKGHFSAGLSGDKRERPAAV</sequence>
<accession>A0ABS2DE53</accession>
<dbReference type="PANTHER" id="PTHR33606">
    <property type="entry name" value="PROTEIN YCII"/>
    <property type="match status" value="1"/>
</dbReference>
<dbReference type="InterPro" id="IPR005545">
    <property type="entry name" value="YCII"/>
</dbReference>
<dbReference type="Proteomes" id="UP000763641">
    <property type="component" value="Unassembled WGS sequence"/>
</dbReference>
<comment type="similarity">
    <text evidence="1">Belongs to the YciI family.</text>
</comment>
<dbReference type="SUPFAM" id="SSF54909">
    <property type="entry name" value="Dimeric alpha+beta barrel"/>
    <property type="match status" value="1"/>
</dbReference>
<reference evidence="3 4" key="1">
    <citation type="submission" date="2020-12" db="EMBL/GenBank/DDBJ databases">
        <title>Sphingomonas sp.</title>
        <authorList>
            <person name="Kim M.K."/>
        </authorList>
    </citation>
    <scope>NUCLEOTIDE SEQUENCE [LARGE SCALE GENOMIC DNA]</scope>
    <source>
        <strain evidence="3 4">BT552</strain>
    </source>
</reference>
<evidence type="ECO:0000313" key="4">
    <source>
        <dbReference type="Proteomes" id="UP000763641"/>
    </source>
</evidence>
<dbReference type="EMBL" id="JAFEMC010000007">
    <property type="protein sequence ID" value="MBM6578339.1"/>
    <property type="molecule type" value="Genomic_DNA"/>
</dbReference>
<name>A0ABS2DE53_9SPHN</name>
<keyword evidence="4" id="KW-1185">Reference proteome</keyword>
<dbReference type="InterPro" id="IPR011008">
    <property type="entry name" value="Dimeric_a/b-barrel"/>
</dbReference>
<dbReference type="RefSeq" id="WP_204200434.1">
    <property type="nucleotide sequence ID" value="NZ_JAFEMC010000007.1"/>
</dbReference>
<gene>
    <name evidence="3" type="ORF">ILT43_18310</name>
</gene>
<evidence type="ECO:0000313" key="3">
    <source>
        <dbReference type="EMBL" id="MBM6578339.1"/>
    </source>
</evidence>
<organism evidence="3 4">
    <name type="scientific">Sphingomonas longa</name>
    <dbReference type="NCBI Taxonomy" id="2778730"/>
    <lineage>
        <taxon>Bacteria</taxon>
        <taxon>Pseudomonadati</taxon>
        <taxon>Pseudomonadota</taxon>
        <taxon>Alphaproteobacteria</taxon>
        <taxon>Sphingomonadales</taxon>
        <taxon>Sphingomonadaceae</taxon>
        <taxon>Sphingomonas</taxon>
    </lineage>
</organism>
<comment type="caution">
    <text evidence="3">The sequence shown here is derived from an EMBL/GenBank/DDBJ whole genome shotgun (WGS) entry which is preliminary data.</text>
</comment>
<evidence type="ECO:0000256" key="1">
    <source>
        <dbReference type="ARBA" id="ARBA00007689"/>
    </source>
</evidence>
<evidence type="ECO:0000259" key="2">
    <source>
        <dbReference type="Pfam" id="PF03795"/>
    </source>
</evidence>
<dbReference type="PANTHER" id="PTHR33606:SF3">
    <property type="entry name" value="PROTEIN YCII"/>
    <property type="match status" value="1"/>
</dbReference>